<evidence type="ECO:0000313" key="2">
    <source>
        <dbReference type="EMBL" id="DAA02385.1"/>
    </source>
</evidence>
<feature type="region of interest" description="Disordered" evidence="1">
    <location>
        <begin position="140"/>
        <end position="189"/>
    </location>
</feature>
<name>Q6IGS9_DROME</name>
<dbReference type="AlphaFoldDB" id="Q6IGS9"/>
<proteinExistence type="predicted"/>
<gene>
    <name evidence="2" type="ORF">HDC05416</name>
</gene>
<reference evidence="2" key="1">
    <citation type="journal article" date="2003" name="Genome Biol.">
        <title>An integrated gene annotation and transcriptional profiling approach towards the full gene content of the Drosophila genome.</title>
        <authorList>
            <person name="Hild M."/>
            <person name="Beckmann B."/>
            <person name="Haas S.A."/>
            <person name="Koch B."/>
            <person name="Solovyev V."/>
            <person name="Busold C."/>
            <person name="Fellenberg K."/>
            <person name="Boutros M."/>
            <person name="Vingron M."/>
            <person name="Sauer F."/>
            <person name="Hoheisel J.D."/>
            <person name="Paro R."/>
        </authorList>
    </citation>
    <scope>NUCLEOTIDE SEQUENCE</scope>
</reference>
<protein>
    <submittedName>
        <fullName evidence="2">HDC05416</fullName>
    </submittedName>
</protein>
<dbReference type="EMBL" id="BK003687">
    <property type="protein sequence ID" value="DAA02385.1"/>
    <property type="molecule type" value="Genomic_DNA"/>
</dbReference>
<sequence length="189" mass="21546">MERGTEGSRDRNEHFFPGPTHCFGRIKAPLLLPPPIGAWLLAQLWLCAGYGHGGGGVVKESEEGHEHVSKPCNYQTERRPYISACYWRRYWSRPSLAFPWIARPKQQPPAQRSICDSLEGGAWRRRKWYQVQGRSLLLRSTKGRDASGNPDIEPEINEEVKQSKDCDNKGVLQQTKRKSSTRDSDSLRA</sequence>
<feature type="compositionally biased region" description="Basic and acidic residues" evidence="1">
    <location>
        <begin position="180"/>
        <end position="189"/>
    </location>
</feature>
<evidence type="ECO:0000256" key="1">
    <source>
        <dbReference type="SAM" id="MobiDB-lite"/>
    </source>
</evidence>
<organism evidence="2">
    <name type="scientific">Drosophila melanogaster</name>
    <name type="common">Fruit fly</name>
    <dbReference type="NCBI Taxonomy" id="7227"/>
    <lineage>
        <taxon>Eukaryota</taxon>
        <taxon>Metazoa</taxon>
        <taxon>Ecdysozoa</taxon>
        <taxon>Arthropoda</taxon>
        <taxon>Hexapoda</taxon>
        <taxon>Insecta</taxon>
        <taxon>Pterygota</taxon>
        <taxon>Neoptera</taxon>
        <taxon>Endopterygota</taxon>
        <taxon>Diptera</taxon>
        <taxon>Brachycera</taxon>
        <taxon>Muscomorpha</taxon>
        <taxon>Ephydroidea</taxon>
        <taxon>Drosophilidae</taxon>
        <taxon>Drosophila</taxon>
        <taxon>Sophophora</taxon>
    </lineage>
</organism>
<accession>Q6IGS9</accession>
<feature type="compositionally biased region" description="Basic and acidic residues" evidence="1">
    <location>
        <begin position="158"/>
        <end position="168"/>
    </location>
</feature>